<keyword evidence="4" id="KW-0472">Membrane</keyword>
<feature type="signal peptide" evidence="5">
    <location>
        <begin position="1"/>
        <end position="28"/>
    </location>
</feature>
<dbReference type="Proteomes" id="UP000717515">
    <property type="component" value="Unassembled WGS sequence"/>
</dbReference>
<evidence type="ECO:0000256" key="1">
    <source>
        <dbReference type="ARBA" id="ARBA00022443"/>
    </source>
</evidence>
<dbReference type="PROSITE" id="PS50002">
    <property type="entry name" value="SH3"/>
    <property type="match status" value="1"/>
</dbReference>
<keyword evidence="4" id="KW-0812">Transmembrane</keyword>
<evidence type="ECO:0000259" key="6">
    <source>
        <dbReference type="PROSITE" id="PS50002"/>
    </source>
</evidence>
<feature type="transmembrane region" description="Helical" evidence="4">
    <location>
        <begin position="261"/>
        <end position="285"/>
    </location>
</feature>
<accession>A0A9P8D180</accession>
<name>A0A9P8D180_MORAP</name>
<feature type="chain" id="PRO_5040207005" description="SH3 domain-containing protein" evidence="5">
    <location>
        <begin position="29"/>
        <end position="543"/>
    </location>
</feature>
<dbReference type="InterPro" id="IPR036028">
    <property type="entry name" value="SH3-like_dom_sf"/>
</dbReference>
<keyword evidence="5" id="KW-0732">Signal</keyword>
<proteinExistence type="predicted"/>
<evidence type="ECO:0000256" key="5">
    <source>
        <dbReference type="SAM" id="SignalP"/>
    </source>
</evidence>
<evidence type="ECO:0000256" key="3">
    <source>
        <dbReference type="SAM" id="MobiDB-lite"/>
    </source>
</evidence>
<evidence type="ECO:0000256" key="4">
    <source>
        <dbReference type="SAM" id="Phobius"/>
    </source>
</evidence>
<organism evidence="7 8">
    <name type="scientific">Mortierella alpina</name>
    <name type="common">Oleaginous fungus</name>
    <name type="synonym">Mortierella renispora</name>
    <dbReference type="NCBI Taxonomy" id="64518"/>
    <lineage>
        <taxon>Eukaryota</taxon>
        <taxon>Fungi</taxon>
        <taxon>Fungi incertae sedis</taxon>
        <taxon>Mucoromycota</taxon>
        <taxon>Mortierellomycotina</taxon>
        <taxon>Mortierellomycetes</taxon>
        <taxon>Mortierellales</taxon>
        <taxon>Mortierellaceae</taxon>
        <taxon>Mortierella</taxon>
    </lineage>
</organism>
<dbReference type="SMART" id="SM00326">
    <property type="entry name" value="SH3"/>
    <property type="match status" value="1"/>
</dbReference>
<gene>
    <name evidence="7" type="ORF">KVV02_007942</name>
</gene>
<dbReference type="InterPro" id="IPR001452">
    <property type="entry name" value="SH3_domain"/>
</dbReference>
<feature type="compositionally biased region" description="Low complexity" evidence="3">
    <location>
        <begin position="469"/>
        <end position="481"/>
    </location>
</feature>
<keyword evidence="1 2" id="KW-0728">SH3 domain</keyword>
<evidence type="ECO:0000313" key="7">
    <source>
        <dbReference type="EMBL" id="KAG9322675.1"/>
    </source>
</evidence>
<dbReference type="Pfam" id="PF00018">
    <property type="entry name" value="SH3_1"/>
    <property type="match status" value="1"/>
</dbReference>
<keyword evidence="4" id="KW-1133">Transmembrane helix</keyword>
<feature type="compositionally biased region" description="Low complexity" evidence="3">
    <location>
        <begin position="229"/>
        <end position="254"/>
    </location>
</feature>
<sequence>MTQSHNTPRSWLARTLLPLAIVAAGVNAICVPLTGTKACPKYAGFSVDNDAATKFVSGMGVKIANFADVTGFDTAMAGATGFQTSASCTGYTPSRRIRYQDTILCAVMISQSNSCKNAAPNMCLSTCTAYSTALKSMVDTTCPNDAESKKLVEEMNTTCSKDSGWASLIDQNTATCITGEANEVATCGFGNQTAMCTFCTNPTNATDPCCTANAATCTPVSTALPTVAPTPSAGGVTPPAGSPSPSGEKGPSSGIGGLSTAALGGIIGGGVVALLGLFALIVCCMRRSKSKSPSKGNGGSQNLSRHMSNSSASKYKISSPKMQEEGFAAAVAPSAPIPMTALPPMSSSEPAAAAAVVAAAAAANRVSKGSSVGGAAGTNGKQSYCQALYPYQASMADELDLSPGDIVNVQRVFDDGWAVGVNMNTSNEGAFPVVCVMFVDEASLDDDFEDVNMHSMTPMSHREDESKSNPRSSMPSRASSPVHLPRRHSSMIRDSAVIPQGSNNNMTSSPLAGGKLQPPPAVRDTMMSDASSINRWWDGEGTK</sequence>
<dbReference type="SUPFAM" id="SSF50044">
    <property type="entry name" value="SH3-domain"/>
    <property type="match status" value="1"/>
</dbReference>
<feature type="region of interest" description="Disordered" evidence="3">
    <location>
        <begin position="289"/>
        <end position="316"/>
    </location>
</feature>
<evidence type="ECO:0000256" key="2">
    <source>
        <dbReference type="PROSITE-ProRule" id="PRU00192"/>
    </source>
</evidence>
<dbReference type="AlphaFoldDB" id="A0A9P8D180"/>
<feature type="region of interest" description="Disordered" evidence="3">
    <location>
        <begin position="228"/>
        <end position="254"/>
    </location>
</feature>
<feature type="region of interest" description="Disordered" evidence="3">
    <location>
        <begin position="451"/>
        <end position="543"/>
    </location>
</feature>
<evidence type="ECO:0000313" key="8">
    <source>
        <dbReference type="Proteomes" id="UP000717515"/>
    </source>
</evidence>
<feature type="compositionally biased region" description="Polar residues" evidence="3">
    <location>
        <begin position="500"/>
        <end position="510"/>
    </location>
</feature>
<reference evidence="7" key="1">
    <citation type="submission" date="2021-07" db="EMBL/GenBank/DDBJ databases">
        <title>Draft genome of Mortierella alpina, strain LL118, isolated from an aspen leaf litter sample.</title>
        <authorList>
            <person name="Yang S."/>
            <person name="Vinatzer B.A."/>
        </authorList>
    </citation>
    <scope>NUCLEOTIDE SEQUENCE</scope>
    <source>
        <strain evidence="7">LL118</strain>
    </source>
</reference>
<dbReference type="EMBL" id="JAIFTL010000135">
    <property type="protein sequence ID" value="KAG9322675.1"/>
    <property type="molecule type" value="Genomic_DNA"/>
</dbReference>
<feature type="domain" description="SH3" evidence="6">
    <location>
        <begin position="380"/>
        <end position="441"/>
    </location>
</feature>
<dbReference type="Gene3D" id="2.30.30.40">
    <property type="entry name" value="SH3 Domains"/>
    <property type="match status" value="1"/>
</dbReference>
<comment type="caution">
    <text evidence="7">The sequence shown here is derived from an EMBL/GenBank/DDBJ whole genome shotgun (WGS) entry which is preliminary data.</text>
</comment>
<protein>
    <recommendedName>
        <fullName evidence="6">SH3 domain-containing protein</fullName>
    </recommendedName>
</protein>